<keyword evidence="6 7" id="KW-0472">Membrane</keyword>
<dbReference type="Proteomes" id="UP000247476">
    <property type="component" value="Unassembled WGS sequence"/>
</dbReference>
<comment type="subcellular location">
    <subcellularLocation>
        <location evidence="1 7">Cell membrane</location>
        <topology evidence="1 7">Multi-pass membrane protein</topology>
    </subcellularLocation>
</comment>
<comment type="caution">
    <text evidence="9">The sequence shown here is derived from an EMBL/GenBank/DDBJ whole genome shotgun (WGS) entry which is preliminary data.</text>
</comment>
<dbReference type="SUPFAM" id="SSF161098">
    <property type="entry name" value="MetI-like"/>
    <property type="match status" value="1"/>
</dbReference>
<dbReference type="OrthoDB" id="9810086at2"/>
<evidence type="ECO:0000313" key="9">
    <source>
        <dbReference type="EMBL" id="PYI55538.1"/>
    </source>
</evidence>
<comment type="similarity">
    <text evidence="7">Belongs to the binding-protein-dependent transport system permease family.</text>
</comment>
<proteinExistence type="inferred from homology"/>
<dbReference type="Gene3D" id="1.10.3720.10">
    <property type="entry name" value="MetI-like"/>
    <property type="match status" value="1"/>
</dbReference>
<feature type="transmembrane region" description="Helical" evidence="7">
    <location>
        <begin position="140"/>
        <end position="161"/>
    </location>
</feature>
<evidence type="ECO:0000256" key="5">
    <source>
        <dbReference type="ARBA" id="ARBA00022989"/>
    </source>
</evidence>
<evidence type="ECO:0000256" key="1">
    <source>
        <dbReference type="ARBA" id="ARBA00004651"/>
    </source>
</evidence>
<dbReference type="PANTHER" id="PTHR43744">
    <property type="entry name" value="ABC TRANSPORTER PERMEASE PROTEIN MG189-RELATED-RELATED"/>
    <property type="match status" value="1"/>
</dbReference>
<evidence type="ECO:0000313" key="10">
    <source>
        <dbReference type="Proteomes" id="UP000247476"/>
    </source>
</evidence>
<feature type="transmembrane region" description="Helical" evidence="7">
    <location>
        <begin position="73"/>
        <end position="97"/>
    </location>
</feature>
<protein>
    <submittedName>
        <fullName evidence="9">ABC transporter permease</fullName>
    </submittedName>
</protein>
<dbReference type="RefSeq" id="WP_110839339.1">
    <property type="nucleotide sequence ID" value="NZ_QJVJ01000003.1"/>
</dbReference>
<keyword evidence="2 7" id="KW-0813">Transport</keyword>
<feature type="transmembrane region" description="Helical" evidence="7">
    <location>
        <begin position="182"/>
        <end position="204"/>
    </location>
</feature>
<evidence type="ECO:0000256" key="4">
    <source>
        <dbReference type="ARBA" id="ARBA00022692"/>
    </source>
</evidence>
<accession>A0A2V5K850</accession>
<keyword evidence="5 7" id="KW-1133">Transmembrane helix</keyword>
<evidence type="ECO:0000256" key="3">
    <source>
        <dbReference type="ARBA" id="ARBA00022475"/>
    </source>
</evidence>
<keyword evidence="3" id="KW-1003">Cell membrane</keyword>
<gene>
    <name evidence="9" type="ORF">DLM86_07335</name>
</gene>
<name>A0A2V5K850_9BACL</name>
<evidence type="ECO:0000256" key="7">
    <source>
        <dbReference type="RuleBase" id="RU363032"/>
    </source>
</evidence>
<dbReference type="CDD" id="cd06261">
    <property type="entry name" value="TM_PBP2"/>
    <property type="match status" value="1"/>
</dbReference>
<evidence type="ECO:0000256" key="6">
    <source>
        <dbReference type="ARBA" id="ARBA00023136"/>
    </source>
</evidence>
<feature type="transmembrane region" description="Helical" evidence="7">
    <location>
        <begin position="251"/>
        <end position="271"/>
    </location>
</feature>
<dbReference type="InterPro" id="IPR035906">
    <property type="entry name" value="MetI-like_sf"/>
</dbReference>
<dbReference type="GO" id="GO:0005886">
    <property type="term" value="C:plasma membrane"/>
    <property type="evidence" value="ECO:0007669"/>
    <property type="project" value="UniProtKB-SubCell"/>
</dbReference>
<dbReference type="InterPro" id="IPR000515">
    <property type="entry name" value="MetI-like"/>
</dbReference>
<dbReference type="AlphaFoldDB" id="A0A2V5K850"/>
<organism evidence="9 10">
    <name type="scientific">Paenibacillus flagellatus</name>
    <dbReference type="NCBI Taxonomy" id="2211139"/>
    <lineage>
        <taxon>Bacteria</taxon>
        <taxon>Bacillati</taxon>
        <taxon>Bacillota</taxon>
        <taxon>Bacilli</taxon>
        <taxon>Bacillales</taxon>
        <taxon>Paenibacillaceae</taxon>
        <taxon>Paenibacillus</taxon>
    </lineage>
</organism>
<feature type="transmembrane region" description="Helical" evidence="7">
    <location>
        <begin position="109"/>
        <end position="128"/>
    </location>
</feature>
<dbReference type="Pfam" id="PF00528">
    <property type="entry name" value="BPD_transp_1"/>
    <property type="match status" value="1"/>
</dbReference>
<feature type="domain" description="ABC transmembrane type-1" evidence="8">
    <location>
        <begin position="74"/>
        <end position="271"/>
    </location>
</feature>
<sequence length="286" mass="31314">MVKSGWEKAGDVLIAAILVLIGLSAVLPLMYVATVSITPISEVMKNGGFILVPKRITFEAYRELLLDESIRRAFGVTLFVTVAGTALNLGVTTLMAYPLSRKQLVGREGLLLLIVFTMLFGGGIIPTYLVVKATGLLNSIWALIVPGLLSAFNMLIMKSFFEQLPEELFESARMDGAKELRLLRSIVVPLSVPVLLTVGLFYLVGNWNQFFAAILYITDSKLYPLQVIVRQILMQALAPVENVDGALPSEAIRMASVIIATLPVVVVYPFIQRYFTQGMMLGSIKG</sequence>
<keyword evidence="10" id="KW-1185">Reference proteome</keyword>
<dbReference type="PROSITE" id="PS50928">
    <property type="entry name" value="ABC_TM1"/>
    <property type="match status" value="1"/>
</dbReference>
<evidence type="ECO:0000256" key="2">
    <source>
        <dbReference type="ARBA" id="ARBA00022448"/>
    </source>
</evidence>
<keyword evidence="4 7" id="KW-0812">Transmembrane</keyword>
<evidence type="ECO:0000259" key="8">
    <source>
        <dbReference type="PROSITE" id="PS50928"/>
    </source>
</evidence>
<reference evidence="9 10" key="1">
    <citation type="submission" date="2018-05" db="EMBL/GenBank/DDBJ databases">
        <title>Paenibacillus flagellatus sp. nov., isolated from selenium mineral soil.</title>
        <authorList>
            <person name="Dai X."/>
        </authorList>
    </citation>
    <scope>NUCLEOTIDE SEQUENCE [LARGE SCALE GENOMIC DNA]</scope>
    <source>
        <strain evidence="9 10">DXL2</strain>
    </source>
</reference>
<dbReference type="GO" id="GO:0055085">
    <property type="term" value="P:transmembrane transport"/>
    <property type="evidence" value="ECO:0007669"/>
    <property type="project" value="InterPro"/>
</dbReference>
<feature type="transmembrane region" description="Helical" evidence="7">
    <location>
        <begin position="12"/>
        <end position="33"/>
    </location>
</feature>
<dbReference type="EMBL" id="QJVJ01000003">
    <property type="protein sequence ID" value="PYI55538.1"/>
    <property type="molecule type" value="Genomic_DNA"/>
</dbReference>
<dbReference type="PANTHER" id="PTHR43744:SF9">
    <property type="entry name" value="POLYGALACTURONAN_RHAMNOGALACTURONAN TRANSPORT SYSTEM PERMEASE PROTEIN YTCP"/>
    <property type="match status" value="1"/>
</dbReference>